<accession>A0A4Z0Q2T9</accession>
<proteinExistence type="predicted"/>
<dbReference type="AlphaFoldDB" id="A0A4Z0Q2T9"/>
<dbReference type="OrthoDB" id="6400380at2"/>
<dbReference type="RefSeq" id="WP_135461840.1">
    <property type="nucleotide sequence ID" value="NZ_SRLC01000001.1"/>
</dbReference>
<evidence type="ECO:0000313" key="2">
    <source>
        <dbReference type="Proteomes" id="UP000297549"/>
    </source>
</evidence>
<dbReference type="EMBL" id="SRLC01000001">
    <property type="protein sequence ID" value="TGE24347.1"/>
    <property type="molecule type" value="Genomic_DNA"/>
</dbReference>
<keyword evidence="2" id="KW-1185">Reference proteome</keyword>
<dbReference type="Proteomes" id="UP000297549">
    <property type="component" value="Unassembled WGS sequence"/>
</dbReference>
<sequence length="312" mass="34597">MPTIQPPTHLGFQIIYDGPSLREGLMDTRDLAPALLALSNLVEQINHRLSHDNPPVHLHFRAAKRGSLTINLDLQTIVAQEATPLFAGNDTQSLGRILDVLWDSGHTVGLFQLLKFLRGQAPQDVERTSLSTVTVYNAFGGKALTSALTLQLATDTRVKQDVARVVHPLEREGITSFVLRRQVGEAITPVPITQEDVPAFAVQAPDNSPTEDTSTTLLQIVRPDLSDATPRWEVTDGTSKFNARVTDEVFAERVRTREVTFGHNDAIRAELTRRQYRTERGALRTEYEISRVLNHYPGGVPTAQLPLFEEVG</sequence>
<evidence type="ECO:0000313" key="1">
    <source>
        <dbReference type="EMBL" id="TGE24347.1"/>
    </source>
</evidence>
<gene>
    <name evidence="1" type="ORF">E5K00_03790</name>
</gene>
<protein>
    <submittedName>
        <fullName evidence="1">Uncharacterized protein</fullName>
    </submittedName>
</protein>
<name>A0A4Z0Q2T9_9BACT</name>
<comment type="caution">
    <text evidence="1">The sequence shown here is derived from an EMBL/GenBank/DDBJ whole genome shotgun (WGS) entry which is preliminary data.</text>
</comment>
<organism evidence="1 2">
    <name type="scientific">Hymenobacter aquaticus</name>
    <dbReference type="NCBI Taxonomy" id="1867101"/>
    <lineage>
        <taxon>Bacteria</taxon>
        <taxon>Pseudomonadati</taxon>
        <taxon>Bacteroidota</taxon>
        <taxon>Cytophagia</taxon>
        <taxon>Cytophagales</taxon>
        <taxon>Hymenobacteraceae</taxon>
        <taxon>Hymenobacter</taxon>
    </lineage>
</organism>
<reference evidence="1 2" key="1">
    <citation type="submission" date="2019-04" db="EMBL/GenBank/DDBJ databases">
        <authorList>
            <person name="Feng G."/>
            <person name="Zhang J."/>
            <person name="Zhu H."/>
        </authorList>
    </citation>
    <scope>NUCLEOTIDE SEQUENCE [LARGE SCALE GENOMIC DNA]</scope>
    <source>
        <strain evidence="1 2">JCM 31653</strain>
    </source>
</reference>